<organism evidence="2">
    <name type="scientific">Amblyomma parvum</name>
    <name type="common">South American tick</name>
    <dbReference type="NCBI Taxonomy" id="251391"/>
    <lineage>
        <taxon>Eukaryota</taxon>
        <taxon>Metazoa</taxon>
        <taxon>Ecdysozoa</taxon>
        <taxon>Arthropoda</taxon>
        <taxon>Chelicerata</taxon>
        <taxon>Arachnida</taxon>
        <taxon>Acari</taxon>
        <taxon>Parasitiformes</taxon>
        <taxon>Ixodida</taxon>
        <taxon>Ixodoidea</taxon>
        <taxon>Ixodidae</taxon>
        <taxon>Amblyomminae</taxon>
        <taxon>Amblyomma</taxon>
    </lineage>
</organism>
<sequence length="163" mass="18381">MTAYFHCSTRSTKRIMQCCCLAVFVFAAFQMSLTLAQEGGSVPDSFVLFETFSDVVAISDSDNDTIFECMTASKIWFNKETKTAKFAWNLSGLDENNSSTLTFYIEEGSSPDTFLYRLNSADAQPEVGKFLYADYTTCGISDVPYHGRQCVLWVPKRKRRFGP</sequence>
<dbReference type="GO" id="GO:0030682">
    <property type="term" value="P:symbiont-mediated perturbation of host defenses"/>
    <property type="evidence" value="ECO:0007669"/>
    <property type="project" value="InterPro"/>
</dbReference>
<evidence type="ECO:0000313" key="2">
    <source>
        <dbReference type="EMBL" id="JAC27233.1"/>
    </source>
</evidence>
<dbReference type="GO" id="GO:0043176">
    <property type="term" value="F:amine binding"/>
    <property type="evidence" value="ECO:0007669"/>
    <property type="project" value="InterPro"/>
</dbReference>
<evidence type="ECO:0000256" key="1">
    <source>
        <dbReference type="SAM" id="SignalP"/>
    </source>
</evidence>
<feature type="chain" id="PRO_5001518035" evidence="1">
    <location>
        <begin position="37"/>
        <end position="163"/>
    </location>
</feature>
<accession>A0A023G2H3</accession>
<dbReference type="AlphaFoldDB" id="A0A023G2H3"/>
<dbReference type="EMBL" id="GBBL01000087">
    <property type="protein sequence ID" value="JAC27233.1"/>
    <property type="molecule type" value="mRNA"/>
</dbReference>
<dbReference type="InterPro" id="IPR002970">
    <property type="entry name" value="Tick_his-bd"/>
</dbReference>
<dbReference type="Gene3D" id="2.40.128.20">
    <property type="match status" value="1"/>
</dbReference>
<dbReference type="InterPro" id="IPR012674">
    <property type="entry name" value="Calycin"/>
</dbReference>
<name>A0A023G2H3_AMBPA</name>
<reference evidence="2" key="1">
    <citation type="submission" date="2014-03" db="EMBL/GenBank/DDBJ databases">
        <title>The sialotranscriptome of Amblyomma triste, Amblyomma parvum and Amblyomma cajennense ticks, uncovered by 454-based RNA-seq.</title>
        <authorList>
            <person name="Garcia G.R."/>
            <person name="Gardinassi L.G."/>
            <person name="Ribeiro J.M."/>
            <person name="Anatrielo E."/>
            <person name="Ferreira B.R."/>
            <person name="Moreira H.N."/>
            <person name="Mafra C."/>
            <person name="Olegario M.M."/>
            <person name="Szabo P.J."/>
            <person name="Miranda-Santos I.K."/>
            <person name="Maruyama S.R."/>
        </authorList>
    </citation>
    <scope>NUCLEOTIDE SEQUENCE</scope>
    <source>
        <strain evidence="2">Araguapaz</strain>
        <tissue evidence="2">Salivary glands</tissue>
    </source>
</reference>
<dbReference type="Pfam" id="PF02098">
    <property type="entry name" value="His_binding"/>
    <property type="match status" value="1"/>
</dbReference>
<feature type="signal peptide" evidence="1">
    <location>
        <begin position="1"/>
        <end position="36"/>
    </location>
</feature>
<keyword evidence="1" id="KW-0732">Signal</keyword>
<protein>
    <submittedName>
        <fullName evidence="2">Putative lipocalin-5 1</fullName>
    </submittedName>
</protein>
<proteinExistence type="evidence at transcript level"/>